<feature type="domain" description="CRISPR type III-associated protein" evidence="2">
    <location>
        <begin position="27"/>
        <end position="211"/>
    </location>
</feature>
<accession>A0A926UV95</accession>
<dbReference type="InterPro" id="IPR052216">
    <property type="entry name" value="CRISPR_Csm3_endoribonuclease"/>
</dbReference>
<dbReference type="GO" id="GO:0051607">
    <property type="term" value="P:defense response to virus"/>
    <property type="evidence" value="ECO:0007669"/>
    <property type="project" value="UniProtKB-KW"/>
</dbReference>
<protein>
    <recommendedName>
        <fullName evidence="2">CRISPR type III-associated protein domain-containing protein</fullName>
    </recommendedName>
</protein>
<dbReference type="Proteomes" id="UP000631421">
    <property type="component" value="Unassembled WGS sequence"/>
</dbReference>
<dbReference type="Pfam" id="PF03787">
    <property type="entry name" value="RAMPs"/>
    <property type="match status" value="2"/>
</dbReference>
<name>A0A926UV95_9CYAN</name>
<reference evidence="3" key="1">
    <citation type="journal article" date="2015" name="ISME J.">
        <title>Draft Genome Sequence of Streptomyces incarnatus NRRL8089, which Produces the Nucleoside Antibiotic Sinefungin.</title>
        <authorList>
            <person name="Oshima K."/>
            <person name="Hattori M."/>
            <person name="Shimizu H."/>
            <person name="Fukuda K."/>
            <person name="Nemoto M."/>
            <person name="Inagaki K."/>
            <person name="Tamura T."/>
        </authorList>
    </citation>
    <scope>NUCLEOTIDE SEQUENCE</scope>
    <source>
        <strain evidence="3">FACHB-1277</strain>
    </source>
</reference>
<evidence type="ECO:0000256" key="1">
    <source>
        <dbReference type="ARBA" id="ARBA00023118"/>
    </source>
</evidence>
<dbReference type="EMBL" id="JACJPY010000030">
    <property type="protein sequence ID" value="MBD2150640.1"/>
    <property type="molecule type" value="Genomic_DNA"/>
</dbReference>
<feature type="domain" description="CRISPR type III-associated protein" evidence="2">
    <location>
        <begin position="272"/>
        <end position="446"/>
    </location>
</feature>
<sequence>MMSKLSHRKDHRYVIKRIIVKGILILDTPTCLGVGDTDSPVDLPILRDSIEDKALLTGSSIAGALRNYLREYNRGYNDYDRRTDLAALLFGDLFVYKDERDLTEKEKVRIKHDDTQSPLIINDALSDQVIKAELRDGVSINGKTRTAKDDFKYDLEFLQAGTEFSLFFELLIEEGKDETQLKQGLAIALSGFEKGEIAIGMKKRRGFGRCKVDNWQVWEFDLKNTQQRLAWLTFDRDWASEYAIPSDDKKILGDTGDDQRDRFTITATFSLVGSMLIRSAEYSKDKRPDAVHLKSHRPNKEKPQEYISFPIISGTSLAGVLRHRAVRIINTLEKDLKIVEDIFGTDISGNGNKDAKASKLIVHESEIKNNTELVQTRIAIDRFTGGAMHGALFDAQPIFSGEVELKLELRNPQDYEIGLLLLLLKDLWTEDLPIGGESSIGRGRLKGKEAILNSQSSTIQQEWKIENGTENSLIVKDLKDENKTAVEVQAHLQKFVIKLTNHIHHQE</sequence>
<dbReference type="AlphaFoldDB" id="A0A926UV95"/>
<proteinExistence type="predicted"/>
<evidence type="ECO:0000313" key="4">
    <source>
        <dbReference type="Proteomes" id="UP000631421"/>
    </source>
</evidence>
<keyword evidence="1" id="KW-0051">Antiviral defense</keyword>
<dbReference type="PANTHER" id="PTHR35579:SF6">
    <property type="entry name" value="DUF324 DOMAIN-CONTAINING PROTEIN"/>
    <property type="match status" value="1"/>
</dbReference>
<gene>
    <name evidence="3" type="ORF">H6F44_10985</name>
</gene>
<dbReference type="InterPro" id="IPR005537">
    <property type="entry name" value="RAMP_III_fam"/>
</dbReference>
<evidence type="ECO:0000313" key="3">
    <source>
        <dbReference type="EMBL" id="MBD2150640.1"/>
    </source>
</evidence>
<evidence type="ECO:0000259" key="2">
    <source>
        <dbReference type="Pfam" id="PF03787"/>
    </source>
</evidence>
<dbReference type="PANTHER" id="PTHR35579">
    <property type="entry name" value="CRISPR SYSTEM CMS ENDORIBONUCLEASE CSM3"/>
    <property type="match status" value="1"/>
</dbReference>
<comment type="caution">
    <text evidence="3">The sequence shown here is derived from an EMBL/GenBank/DDBJ whole genome shotgun (WGS) entry which is preliminary data.</text>
</comment>
<dbReference type="CDD" id="cd09726">
    <property type="entry name" value="RAMP_I_III"/>
    <property type="match status" value="1"/>
</dbReference>
<reference evidence="3" key="2">
    <citation type="submission" date="2020-08" db="EMBL/GenBank/DDBJ databases">
        <authorList>
            <person name="Chen M."/>
            <person name="Teng W."/>
            <person name="Zhao L."/>
            <person name="Hu C."/>
            <person name="Zhou Y."/>
            <person name="Han B."/>
            <person name="Song L."/>
            <person name="Shu W."/>
        </authorList>
    </citation>
    <scope>NUCLEOTIDE SEQUENCE</scope>
    <source>
        <strain evidence="3">FACHB-1277</strain>
    </source>
</reference>
<organism evidence="3 4">
    <name type="scientific">Pseudanabaena cinerea FACHB-1277</name>
    <dbReference type="NCBI Taxonomy" id="2949581"/>
    <lineage>
        <taxon>Bacteria</taxon>
        <taxon>Bacillati</taxon>
        <taxon>Cyanobacteriota</taxon>
        <taxon>Cyanophyceae</taxon>
        <taxon>Pseudanabaenales</taxon>
        <taxon>Pseudanabaenaceae</taxon>
        <taxon>Pseudanabaena</taxon>
        <taxon>Pseudanabaena cinerea</taxon>
    </lineage>
</organism>
<keyword evidence="4" id="KW-1185">Reference proteome</keyword>